<evidence type="ECO:0000313" key="6">
    <source>
        <dbReference type="EMBL" id="TID20436.1"/>
    </source>
</evidence>
<keyword evidence="3 4" id="KW-0342">GTP-binding</keyword>
<evidence type="ECO:0008006" key="8">
    <source>
        <dbReference type="Google" id="ProtNLM"/>
    </source>
</evidence>
<dbReference type="InterPro" id="IPR027417">
    <property type="entry name" value="P-loop_NTPase"/>
</dbReference>
<keyword evidence="7" id="KW-1185">Reference proteome</keyword>
<dbReference type="SUPFAM" id="SSF52540">
    <property type="entry name" value="P-loop containing nucleoside triphosphate hydrolases"/>
    <property type="match status" value="1"/>
</dbReference>
<dbReference type="PROSITE" id="PS51419">
    <property type="entry name" value="RAB"/>
    <property type="match status" value="1"/>
</dbReference>
<dbReference type="PANTHER" id="PTHR45909">
    <property type="entry name" value="ADP-RIBOSYLATION FACTOR-RELATED PROTEIN 1"/>
    <property type="match status" value="1"/>
</dbReference>
<dbReference type="GO" id="GO:0005794">
    <property type="term" value="C:Golgi apparatus"/>
    <property type="evidence" value="ECO:0007669"/>
    <property type="project" value="TreeGrafter"/>
</dbReference>
<dbReference type="OrthoDB" id="414781at2759"/>
<comment type="caution">
    <text evidence="6">The sequence shown here is derived from an EMBL/GenBank/DDBJ whole genome shotgun (WGS) entry which is preliminary data.</text>
</comment>
<dbReference type="SMART" id="SM00178">
    <property type="entry name" value="SAR"/>
    <property type="match status" value="1"/>
</dbReference>
<feature type="binding site" evidence="4">
    <location>
        <position position="78"/>
    </location>
    <ligand>
        <name>GTP</name>
        <dbReference type="ChEBI" id="CHEBI:37565"/>
    </ligand>
</feature>
<sequence>MFHLAKHLYEEFTQSPEYSILILGLDNAGKTTLLEEFKSLYLPNYKKVPAARILPTVGQNVATITIDGVELKFWDVGGQDALRELWSEYYEHSHGILFVVDSCDTERLVECEHVLSEVVANEKLVGVPVLMLANKQDLSVANKMDIAMLKEFFNPIAEHLNAQDSKVMGISALTGDGVREAVEWMKERVVLNRSNKAPN</sequence>
<dbReference type="Pfam" id="PF00025">
    <property type="entry name" value="Arf"/>
    <property type="match status" value="1"/>
</dbReference>
<dbReference type="GO" id="GO:0005525">
    <property type="term" value="F:GTP binding"/>
    <property type="evidence" value="ECO:0007669"/>
    <property type="project" value="UniProtKB-KW"/>
</dbReference>
<dbReference type="GO" id="GO:0034067">
    <property type="term" value="P:protein localization to Golgi apparatus"/>
    <property type="evidence" value="ECO:0007669"/>
    <property type="project" value="TreeGrafter"/>
</dbReference>
<dbReference type="NCBIfam" id="TIGR00231">
    <property type="entry name" value="small_GTP"/>
    <property type="match status" value="1"/>
</dbReference>
<dbReference type="PRINTS" id="PR00449">
    <property type="entry name" value="RASTRNSFRMNG"/>
</dbReference>
<dbReference type="InterPro" id="IPR006689">
    <property type="entry name" value="Small_GTPase_ARF/SAR"/>
</dbReference>
<evidence type="ECO:0000256" key="3">
    <source>
        <dbReference type="ARBA" id="ARBA00023134"/>
    </source>
</evidence>
<dbReference type="GO" id="GO:0003924">
    <property type="term" value="F:GTPase activity"/>
    <property type="evidence" value="ECO:0007669"/>
    <property type="project" value="InterPro"/>
</dbReference>
<name>A0A4T0WYC1_9ASCO</name>
<dbReference type="EMBL" id="SELW01000569">
    <property type="protein sequence ID" value="TID20436.1"/>
    <property type="molecule type" value="Genomic_DNA"/>
</dbReference>
<feature type="binding site" evidence="4">
    <location>
        <begin position="24"/>
        <end position="31"/>
    </location>
    <ligand>
        <name>GTP</name>
        <dbReference type="ChEBI" id="CHEBI:37565"/>
    </ligand>
</feature>
<dbReference type="Proteomes" id="UP000307173">
    <property type="component" value="Unassembled WGS sequence"/>
</dbReference>
<evidence type="ECO:0000313" key="7">
    <source>
        <dbReference type="Proteomes" id="UP000307173"/>
    </source>
</evidence>
<dbReference type="Gene3D" id="3.40.50.300">
    <property type="entry name" value="P-loop containing nucleotide triphosphate hydrolases"/>
    <property type="match status" value="1"/>
</dbReference>
<dbReference type="PANTHER" id="PTHR45909:SF1">
    <property type="entry name" value="ADP-RIBOSYLATION FACTOR-RELATED PROTEIN 1"/>
    <property type="match status" value="1"/>
</dbReference>
<dbReference type="STRING" id="52247.A0A4T0WYC1"/>
<dbReference type="GO" id="GO:0046872">
    <property type="term" value="F:metal ion binding"/>
    <property type="evidence" value="ECO:0007669"/>
    <property type="project" value="UniProtKB-KW"/>
</dbReference>
<evidence type="ECO:0000256" key="4">
    <source>
        <dbReference type="PIRSR" id="PIRSR606689-1"/>
    </source>
</evidence>
<keyword evidence="5" id="KW-0460">Magnesium</keyword>
<dbReference type="InterPro" id="IPR005225">
    <property type="entry name" value="Small_GTP-bd"/>
</dbReference>
<evidence type="ECO:0000256" key="5">
    <source>
        <dbReference type="PIRSR" id="PIRSR606689-2"/>
    </source>
</evidence>
<feature type="binding site" evidence="4">
    <location>
        <begin position="134"/>
        <end position="137"/>
    </location>
    <ligand>
        <name>GTP</name>
        <dbReference type="ChEBI" id="CHEBI:37565"/>
    </ligand>
</feature>
<dbReference type="SMART" id="SM00177">
    <property type="entry name" value="ARF"/>
    <property type="match status" value="1"/>
</dbReference>
<proteinExistence type="inferred from homology"/>
<evidence type="ECO:0000256" key="2">
    <source>
        <dbReference type="ARBA" id="ARBA00022741"/>
    </source>
</evidence>
<dbReference type="PROSITE" id="PS51417">
    <property type="entry name" value="ARF"/>
    <property type="match status" value="1"/>
</dbReference>
<dbReference type="SMART" id="SM00175">
    <property type="entry name" value="RAB"/>
    <property type="match status" value="1"/>
</dbReference>
<feature type="binding site" evidence="5">
    <location>
        <position position="56"/>
    </location>
    <ligand>
        <name>Mg(2+)</name>
        <dbReference type="ChEBI" id="CHEBI:18420"/>
    </ligand>
</feature>
<reference evidence="6 7" key="1">
    <citation type="journal article" date="2019" name="Front. Genet.">
        <title>Whole-Genome Sequencing of the Opportunistic Yeast Pathogen Candida inconspicua Uncovers Its Hybrid Origin.</title>
        <authorList>
            <person name="Mixao V."/>
            <person name="Hansen A.P."/>
            <person name="Saus E."/>
            <person name="Boekhout T."/>
            <person name="Lass-Florl C."/>
            <person name="Gabaldon T."/>
        </authorList>
    </citation>
    <scope>NUCLEOTIDE SEQUENCE [LARGE SCALE GENOMIC DNA]</scope>
    <source>
        <strain evidence="6 7">CBS 180</strain>
    </source>
</reference>
<protein>
    <recommendedName>
        <fullName evidence="8">ADP-ribosylation factor-like protein 3</fullName>
    </recommendedName>
</protein>
<dbReference type="GO" id="GO:0006886">
    <property type="term" value="P:intracellular protein transport"/>
    <property type="evidence" value="ECO:0007669"/>
    <property type="project" value="TreeGrafter"/>
</dbReference>
<dbReference type="GO" id="GO:0043001">
    <property type="term" value="P:Golgi to plasma membrane protein transport"/>
    <property type="evidence" value="ECO:0007669"/>
    <property type="project" value="TreeGrafter"/>
</dbReference>
<organism evidence="6 7">
    <name type="scientific">Pichia inconspicua</name>
    <dbReference type="NCBI Taxonomy" id="52247"/>
    <lineage>
        <taxon>Eukaryota</taxon>
        <taxon>Fungi</taxon>
        <taxon>Dikarya</taxon>
        <taxon>Ascomycota</taxon>
        <taxon>Saccharomycotina</taxon>
        <taxon>Pichiomycetes</taxon>
        <taxon>Pichiales</taxon>
        <taxon>Pichiaceae</taxon>
        <taxon>Pichia</taxon>
    </lineage>
</organism>
<comment type="similarity">
    <text evidence="1">Belongs to the small GTPase superfamily. Arf family.</text>
</comment>
<gene>
    <name evidence="6" type="ORF">CANINC_003553</name>
</gene>
<dbReference type="FunFam" id="3.40.50.300:FF:001166">
    <property type="entry name" value="ADP-ribosylation factor D"/>
    <property type="match status" value="1"/>
</dbReference>
<keyword evidence="5" id="KW-0479">Metal-binding</keyword>
<feature type="binding site" evidence="5">
    <location>
        <position position="31"/>
    </location>
    <ligand>
        <name>Mg(2+)</name>
        <dbReference type="ChEBI" id="CHEBI:18420"/>
    </ligand>
</feature>
<dbReference type="AlphaFoldDB" id="A0A4T0WYC1"/>
<keyword evidence="2 4" id="KW-0547">Nucleotide-binding</keyword>
<evidence type="ECO:0000256" key="1">
    <source>
        <dbReference type="ARBA" id="ARBA00010290"/>
    </source>
</evidence>
<accession>A0A4T0WYC1</accession>
<dbReference type="InterPro" id="IPR024156">
    <property type="entry name" value="Small_GTPase_ARF"/>
</dbReference>